<dbReference type="PANTHER" id="PTHR23192">
    <property type="entry name" value="OLFACTOMEDIN-RELATED"/>
    <property type="match status" value="1"/>
</dbReference>
<dbReference type="Gene3D" id="2.60.40.10">
    <property type="entry name" value="Immunoglobulins"/>
    <property type="match status" value="2"/>
</dbReference>
<feature type="region of interest" description="Disordered" evidence="4">
    <location>
        <begin position="251"/>
        <end position="273"/>
    </location>
</feature>
<comment type="caution">
    <text evidence="3">Lacks conserved residue(s) required for the propagation of feature annotation.</text>
</comment>
<dbReference type="InterPro" id="IPR036179">
    <property type="entry name" value="Ig-like_dom_sf"/>
</dbReference>
<dbReference type="CDD" id="cd00096">
    <property type="entry name" value="Ig"/>
    <property type="match status" value="1"/>
</dbReference>
<feature type="domain" description="Olfactomedin-like" evidence="7">
    <location>
        <begin position="510"/>
        <end position="761"/>
    </location>
</feature>
<comment type="subcellular location">
    <subcellularLocation>
        <location evidence="1">Secreted</location>
    </subcellularLocation>
</comment>
<evidence type="ECO:0000259" key="6">
    <source>
        <dbReference type="PROSITE" id="PS50835"/>
    </source>
</evidence>
<dbReference type="InterPro" id="IPR013783">
    <property type="entry name" value="Ig-like_fold"/>
</dbReference>
<dbReference type="PROSITE" id="PS50835">
    <property type="entry name" value="IG_LIKE"/>
    <property type="match status" value="2"/>
</dbReference>
<reference evidence="9" key="1">
    <citation type="submission" date="2025-08" db="UniProtKB">
        <authorList>
            <consortium name="RefSeq"/>
        </authorList>
    </citation>
    <scope>IDENTIFICATION</scope>
    <source>
        <tissue evidence="9">Muscle</tissue>
    </source>
</reference>
<evidence type="ECO:0000259" key="7">
    <source>
        <dbReference type="PROSITE" id="PS51132"/>
    </source>
</evidence>
<keyword evidence="8" id="KW-1185">Reference proteome</keyword>
<accession>A0ABM1S9C5</accession>
<evidence type="ECO:0000256" key="1">
    <source>
        <dbReference type="ARBA" id="ARBA00004613"/>
    </source>
</evidence>
<dbReference type="SMART" id="SM00284">
    <property type="entry name" value="OLF"/>
    <property type="match status" value="1"/>
</dbReference>
<evidence type="ECO:0000256" key="5">
    <source>
        <dbReference type="SAM" id="Phobius"/>
    </source>
</evidence>
<protein>
    <submittedName>
        <fullName evidence="9">Uncharacterized protein LOC111085528</fullName>
    </submittedName>
</protein>
<evidence type="ECO:0000256" key="3">
    <source>
        <dbReference type="PROSITE-ProRule" id="PRU00446"/>
    </source>
</evidence>
<evidence type="ECO:0000313" key="9">
    <source>
        <dbReference type="RefSeq" id="XP_022240230.1"/>
    </source>
</evidence>
<keyword evidence="5" id="KW-1133">Transmembrane helix</keyword>
<feature type="transmembrane region" description="Helical" evidence="5">
    <location>
        <begin position="17"/>
        <end position="37"/>
    </location>
</feature>
<dbReference type="SMART" id="SM00409">
    <property type="entry name" value="IG"/>
    <property type="match status" value="2"/>
</dbReference>
<dbReference type="InterPro" id="IPR003112">
    <property type="entry name" value="Olfac-like_dom"/>
</dbReference>
<dbReference type="SUPFAM" id="SSF48726">
    <property type="entry name" value="Immunoglobulin"/>
    <property type="match status" value="2"/>
</dbReference>
<name>A0ABM1S9C5_LIMPO</name>
<evidence type="ECO:0000313" key="8">
    <source>
        <dbReference type="Proteomes" id="UP000694941"/>
    </source>
</evidence>
<dbReference type="InterPro" id="IPR003599">
    <property type="entry name" value="Ig_sub"/>
</dbReference>
<dbReference type="RefSeq" id="XP_022240230.1">
    <property type="nucleotide sequence ID" value="XM_022384522.1"/>
</dbReference>
<dbReference type="InterPro" id="IPR003598">
    <property type="entry name" value="Ig_sub2"/>
</dbReference>
<dbReference type="Pfam" id="PF13927">
    <property type="entry name" value="Ig_3"/>
    <property type="match status" value="1"/>
</dbReference>
<evidence type="ECO:0000256" key="4">
    <source>
        <dbReference type="SAM" id="MobiDB-lite"/>
    </source>
</evidence>
<dbReference type="PROSITE" id="PS51132">
    <property type="entry name" value="OLF"/>
    <property type="match status" value="1"/>
</dbReference>
<dbReference type="Proteomes" id="UP000694941">
    <property type="component" value="Unplaced"/>
</dbReference>
<sequence>MAALAATAERFEFRVKFLFVLIFFLYVGLFFNFYYTFHISNLCSQRQGSSSFFSADQLYIQTSDPQIEPTPTDIFVGEVDDERGRANEIAQNSRKGSQESHSFKDIKHYISRYLRKKRPEDTKDVTMKGRIKKQWNNFSLKTSLHSSQASSIRVKRHAKPRRQRHRRRHLRYNDAPSVEFFPMLQSTTATGHYVWLTPHSRIAFPILEDFCLSARKFCVLNFPRPTTYSGKRGLSEKQRLQKPQDVYGITASNTPKALPDLQGKKGESGTPVPPKIVDIENTSILEVHEGDNVYLQCLASGNPVPKLIWKREDSEFIVLGNIKLKMVEGDHLNIIRATRYDMGSYLCVASNGVAPPDSKKIQLEITFSPVVKIMNPMVGVRIRNFAVFECYVEAFPRPMNYWLYGGTKFLDPSWKYNITEVINHFSYKMILNITYAERQDLGIYKCVSRNLKGLAHGMLTLYEIDHVTEEPKGKHTLNKKAENLSTVNVTSNDSRFNDSYWWVLQPRVKDCLLYKVGKPVFQRFSNSTWGCWMKDAAPSNVEQANKYWLTLQNKKNTLYEFTNKDFFRNNSYTKSYTLPYALTGNNHVVFNGSFYYNREGTNSLVRFNLLTATNSTVQIPHAAYKDGHYLYSSQHSYMDLAADENGMWIIFAGNNTKNTLVLKYHPYTLQTEKMWNLTLDHRGIGETFIACGVLYAISSVTALKTRISYAYDLYCNKTLDINLDFINPFGRTTMVSYNAKEEVIYTWDRGNQLLYPVRFATTNMAKSDLKRNKKYSRT</sequence>
<dbReference type="GeneID" id="111085528"/>
<keyword evidence="5" id="KW-0472">Membrane</keyword>
<dbReference type="InterPro" id="IPR050605">
    <property type="entry name" value="Olfactomedin-like_domain"/>
</dbReference>
<dbReference type="InterPro" id="IPR007110">
    <property type="entry name" value="Ig-like_dom"/>
</dbReference>
<keyword evidence="5" id="KW-0812">Transmembrane</keyword>
<keyword evidence="2" id="KW-0964">Secreted</keyword>
<dbReference type="PANTHER" id="PTHR23192:SF85">
    <property type="entry name" value="GLIOMEDIN"/>
    <property type="match status" value="1"/>
</dbReference>
<feature type="domain" description="Ig-like" evidence="6">
    <location>
        <begin position="274"/>
        <end position="366"/>
    </location>
</feature>
<feature type="region of interest" description="Disordered" evidence="4">
    <location>
        <begin position="146"/>
        <end position="167"/>
    </location>
</feature>
<gene>
    <name evidence="9" type="primary">LOC111085528</name>
</gene>
<dbReference type="Pfam" id="PF02191">
    <property type="entry name" value="OLF"/>
    <property type="match status" value="1"/>
</dbReference>
<organism evidence="8 9">
    <name type="scientific">Limulus polyphemus</name>
    <name type="common">Atlantic horseshoe crab</name>
    <dbReference type="NCBI Taxonomy" id="6850"/>
    <lineage>
        <taxon>Eukaryota</taxon>
        <taxon>Metazoa</taxon>
        <taxon>Ecdysozoa</taxon>
        <taxon>Arthropoda</taxon>
        <taxon>Chelicerata</taxon>
        <taxon>Merostomata</taxon>
        <taxon>Xiphosura</taxon>
        <taxon>Limulidae</taxon>
        <taxon>Limulus</taxon>
    </lineage>
</organism>
<evidence type="ECO:0000256" key="2">
    <source>
        <dbReference type="ARBA" id="ARBA00022525"/>
    </source>
</evidence>
<dbReference type="SMART" id="SM00408">
    <property type="entry name" value="IGc2"/>
    <property type="match status" value="2"/>
</dbReference>
<proteinExistence type="predicted"/>
<feature type="compositionally biased region" description="Basic residues" evidence="4">
    <location>
        <begin position="153"/>
        <end position="167"/>
    </location>
</feature>
<feature type="domain" description="Ig-like" evidence="6">
    <location>
        <begin position="369"/>
        <end position="450"/>
    </location>
</feature>